<name>A0ABT3KQX1_9BURK</name>
<keyword evidence="2" id="KW-1185">Reference proteome</keyword>
<dbReference type="SUPFAM" id="SSF160379">
    <property type="entry name" value="SP0830-like"/>
    <property type="match status" value="1"/>
</dbReference>
<dbReference type="PANTHER" id="PTHR36439">
    <property type="entry name" value="BLL4334 PROTEIN"/>
    <property type="match status" value="1"/>
</dbReference>
<dbReference type="Gene3D" id="3.30.70.1280">
    <property type="entry name" value="SP0830-like domains"/>
    <property type="match status" value="1"/>
</dbReference>
<dbReference type="Pfam" id="PF08002">
    <property type="entry name" value="DUF1697"/>
    <property type="match status" value="1"/>
</dbReference>
<dbReference type="Proteomes" id="UP001208935">
    <property type="component" value="Unassembled WGS sequence"/>
</dbReference>
<organism evidence="1 2">
    <name type="scientific">Verminephrobacter aporrectodeae subsp. tuberculatae</name>
    <dbReference type="NCBI Taxonomy" id="1110392"/>
    <lineage>
        <taxon>Bacteria</taxon>
        <taxon>Pseudomonadati</taxon>
        <taxon>Pseudomonadota</taxon>
        <taxon>Betaproteobacteria</taxon>
        <taxon>Burkholderiales</taxon>
        <taxon>Comamonadaceae</taxon>
        <taxon>Verminephrobacter</taxon>
    </lineage>
</organism>
<comment type="caution">
    <text evidence="1">The sequence shown here is derived from an EMBL/GenBank/DDBJ whole genome shotgun (WGS) entry which is preliminary data.</text>
</comment>
<sequence>MLRGINVSGLRKIAMKELVEVCKGIGLRNASSLLQSGNLLVESSLKAPQVETLLQDEICLRFSYADVDVIALTAKDLVEVISGLPEDWRTHDSSKLHITFFKSILVQASASNGGYAPDLYALRGKVAYVYCPDGYGRTKLNTRFFERLCKTRATTRNWSTTLKLQMLAVA</sequence>
<evidence type="ECO:0000313" key="2">
    <source>
        <dbReference type="Proteomes" id="UP001208935"/>
    </source>
</evidence>
<dbReference type="EMBL" id="QZCW01000001">
    <property type="protein sequence ID" value="MCW5320665.1"/>
    <property type="molecule type" value="Genomic_DNA"/>
</dbReference>
<evidence type="ECO:0000313" key="1">
    <source>
        <dbReference type="EMBL" id="MCW5320665.1"/>
    </source>
</evidence>
<gene>
    <name evidence="1" type="ORF">D5039_05590</name>
</gene>
<accession>A0ABT3KQX1</accession>
<protein>
    <submittedName>
        <fullName evidence="1">DUF1697 domain-containing protein</fullName>
    </submittedName>
</protein>
<dbReference type="PIRSF" id="PIRSF008502">
    <property type="entry name" value="UCP008502"/>
    <property type="match status" value="1"/>
</dbReference>
<dbReference type="InterPro" id="IPR012545">
    <property type="entry name" value="DUF1697"/>
</dbReference>
<dbReference type="PANTHER" id="PTHR36439:SF1">
    <property type="entry name" value="DUF1697 DOMAIN-CONTAINING PROTEIN"/>
    <property type="match status" value="1"/>
</dbReference>
<reference evidence="2" key="1">
    <citation type="submission" date="2023-07" db="EMBL/GenBank/DDBJ databases">
        <title>Verminephrobacter genomes.</title>
        <authorList>
            <person name="Lund M.B."/>
        </authorList>
    </citation>
    <scope>NUCLEOTIDE SEQUENCE [LARGE SCALE GENOMIC DNA]</scope>
    <source>
        <strain evidence="2">AtM5-05</strain>
    </source>
</reference>
<proteinExistence type="predicted"/>